<gene>
    <name evidence="5" type="ORF">PCOR1329_LOCUS72486</name>
</gene>
<protein>
    <recommendedName>
        <fullName evidence="4">C3H1-type domain-containing protein</fullName>
    </recommendedName>
</protein>
<dbReference type="InterPro" id="IPR000571">
    <property type="entry name" value="Znf_CCCH"/>
</dbReference>
<feature type="zinc finger region" description="C3H1-type" evidence="1">
    <location>
        <begin position="656"/>
        <end position="683"/>
    </location>
</feature>
<dbReference type="Proteomes" id="UP001189429">
    <property type="component" value="Unassembled WGS sequence"/>
</dbReference>
<keyword evidence="2" id="KW-0175">Coiled coil</keyword>
<evidence type="ECO:0000313" key="5">
    <source>
        <dbReference type="EMBL" id="CAK0892990.1"/>
    </source>
</evidence>
<feature type="domain" description="C3H1-type" evidence="4">
    <location>
        <begin position="656"/>
        <end position="683"/>
    </location>
</feature>
<dbReference type="EMBL" id="CAUYUJ010019694">
    <property type="protein sequence ID" value="CAK0892990.1"/>
    <property type="molecule type" value="Genomic_DNA"/>
</dbReference>
<evidence type="ECO:0000259" key="4">
    <source>
        <dbReference type="PROSITE" id="PS50103"/>
    </source>
</evidence>
<feature type="coiled-coil region" evidence="2">
    <location>
        <begin position="344"/>
        <end position="371"/>
    </location>
</feature>
<feature type="region of interest" description="Disordered" evidence="3">
    <location>
        <begin position="681"/>
        <end position="742"/>
    </location>
</feature>
<accession>A0ABN9X161</accession>
<organism evidence="5 6">
    <name type="scientific">Prorocentrum cordatum</name>
    <dbReference type="NCBI Taxonomy" id="2364126"/>
    <lineage>
        <taxon>Eukaryota</taxon>
        <taxon>Sar</taxon>
        <taxon>Alveolata</taxon>
        <taxon>Dinophyceae</taxon>
        <taxon>Prorocentrales</taxon>
        <taxon>Prorocentraceae</taxon>
        <taxon>Prorocentrum</taxon>
    </lineage>
</organism>
<feature type="compositionally biased region" description="Low complexity" evidence="3">
    <location>
        <begin position="685"/>
        <end position="706"/>
    </location>
</feature>
<sequence length="2043" mass="223069">MPEKRKFESEVARFEKRLRTTVHSLICDALGIPYDKGDSYPVPAAIAIRHLEAVAGEAGTGKPLVKSLEQLNGGHSCLDVPSCPRRTAEASGAGPGTFAGACPDAAGSAGQEGDLTMDLSVALGAMIDLHEEEAQLRQQAMQFEQAFEARAEGRLVRALAEHEGAVTHRARIEVETCRLEAARALDEVTASADQLAVRERAALEARQADSTLQVRQEMDSYALELQAGRQDSVENHAATVRDHFELQFAECVRQVEQHAHEHCQLFAAGLRERSRGELAEAELAAATRHASDEHVSKALRLEIVSLRGQATAERDIAVSQCRLAEQTALEGARAHAGGEGRDRVLDLRSRLEAEEAQSMDLRARLRAAGDRLEHEEFEAAELRATALCMQGQVDDFVQRFTEGTQHVLETEQNIVENAEAVAEHEEFLVAQLRGASLSRAAGQPEVATSAPGALRMKSSADPFRVRSLAQGASAAEPLGGQQRAVLCGAQTFHIAPDDDDSEVESIGDKTERRRTAVKTIDLGKAPTGLGFQTWLNELYVTCCAASNRGRGETLRKMKMCRDGRLKLGNDVSGRVALWFILRKYDVEAGAMQQAKAYVWLAVDFDIFDRAAPGSPEKSVEFLYRCARTCLFRIDREAMRTSLTKSASAAPVLPKGPPVAGPCFGWIRGECKRGAACKYTHDPKAAPKQKGADAAAGKGKVKGSQGKDCMLTRGKEEPSKGDLEAQRRAADGEKHGAGGGGAGAVLGGAPKQVMLSVARPTCDDEFEEWIWDVDGKRDFSTAPPILSAGGVVRSAESVVAPMPEIAGTVEAAVLPGSPNALSAGRRCALQGYGFYWHPWLAKPEILAPDGAPIDCHADEHFVPIIWRARQRRAMLAVGGASAGHDGAAELRAGDGVPALGDGDLGPGVPGDVSVVDLARRGAGPNSDIRELLEDTTVSLTKDEVEYEDEHYCTPYLGPHSIAHQMQFGSVAYKVTPRALMLTDQETDFLGASSAKHKRSTDVVQAIYFFDDPVLVIRRLFSDRSEEFLAASKAIRSIRPFARFVSVPHRHASKAERTNRTASEGTRASLLQAGFPESWWAICMLYWVAMWNGHMKGRDGLAPYRCWHGEDAPSRMYPWGALVLVHLHKPISADDETSVAPGDDSWNLVEAKEDDDDEAGIADGDWNENAAIFEVKDTLDNVMALDGDFDDNAVKGDVGVAVDAPAVDSPAVDADRKGVLREKWRADDPVSFAAQALVMERVVALERQAPATIVVFRLSVLAAARPLWRLVQQARALIMIGIHGHMLLELCCAPDSELAAAVVGHSIAVQVAVQDDLAQRTTRRALHRLVRICQLYDIILDVWASIPCTADSPLRRASGLMDVETGREFKIGGGFTWEWSYGSDLWDLDAVQVLFRKCETAACTVSAAAVNHIIEGSEQCCGKVCTGRARYAPLFAQLVWRALRPAELKAMPAVPVRAVGQVLPLGKPRMPLWCAMVTRAVSVRSAEGQAQEAKAAAAKEIASHTERGTWDLSRVRDLSEWMKDESFAEVLVGRAFIVLGVKFSELAQTEWKCRARAVCRGNNIWSRSGKTVYEIFDEVSNSPSSLTAAGTAMAIGQLKRMSATYRDATDAFLQALLDKDPSIVDLVELPRAWRPREWYEDDAMTVPKYRRPAVPLGRALPGHPKSGNVWEDHAETILVRMRWRKIDSWNGVFVHVDMSVLCLYVDDFMMVAAIELAWVRWHELGEHILFKEEAAPLLRYLGANYRFDEYSATRPGAARSMAVSMEDSLLALVRKFLDGYPDAALHKVASPYPAEQQWSDPSEEPGKFQPHAASCVASCLFASLVGRPDLSTAMRRLTTRVARWTVPDDVALVRLLSYIQSEASQELVGTLAPSDLDGLRLEPSTDADWNGAACSTKGVNGLHLELVGEASGNEFPIAWRSSGRTATSNSTAESEVVSLSHGVRHVAMPVQDLVQEMIGVRIPLICKVDSCQAIAAVEKGYSKRLRCLHRTHRIAIGFLHEIFADEEQKCSVEYTESSKQKGNVYTKALNPAQFRTECEMIGMRR</sequence>
<feature type="compositionally biased region" description="Basic and acidic residues" evidence="3">
    <location>
        <begin position="712"/>
        <end position="735"/>
    </location>
</feature>
<keyword evidence="1" id="KW-0479">Metal-binding</keyword>
<comment type="caution">
    <text evidence="5">The sequence shown here is derived from an EMBL/GenBank/DDBJ whole genome shotgun (WGS) entry which is preliminary data.</text>
</comment>
<reference evidence="5" key="1">
    <citation type="submission" date="2023-10" db="EMBL/GenBank/DDBJ databases">
        <authorList>
            <person name="Chen Y."/>
            <person name="Shah S."/>
            <person name="Dougan E. K."/>
            <person name="Thang M."/>
            <person name="Chan C."/>
        </authorList>
    </citation>
    <scope>NUCLEOTIDE SEQUENCE [LARGE SCALE GENOMIC DNA]</scope>
</reference>
<evidence type="ECO:0000256" key="2">
    <source>
        <dbReference type="SAM" id="Coils"/>
    </source>
</evidence>
<evidence type="ECO:0000313" key="6">
    <source>
        <dbReference type="Proteomes" id="UP001189429"/>
    </source>
</evidence>
<evidence type="ECO:0000256" key="1">
    <source>
        <dbReference type="PROSITE-ProRule" id="PRU00723"/>
    </source>
</evidence>
<evidence type="ECO:0000256" key="3">
    <source>
        <dbReference type="SAM" id="MobiDB-lite"/>
    </source>
</evidence>
<proteinExistence type="predicted"/>
<keyword evidence="1" id="KW-0863">Zinc-finger</keyword>
<feature type="non-terminal residue" evidence="5">
    <location>
        <position position="2043"/>
    </location>
</feature>
<keyword evidence="1" id="KW-0862">Zinc</keyword>
<keyword evidence="6" id="KW-1185">Reference proteome</keyword>
<dbReference type="PROSITE" id="PS50103">
    <property type="entry name" value="ZF_C3H1"/>
    <property type="match status" value="1"/>
</dbReference>
<name>A0ABN9X161_9DINO</name>